<protein>
    <submittedName>
        <fullName evidence="2">Uncharacterized protein</fullName>
    </submittedName>
</protein>
<sequence length="81" mass="8861">MSMTVNFPLVFQQVHEKGDYGSAEEPDLTCNLQIICSVRNSSSAPVSVVYLISGRIVVAFSRIPQRLYRSGALVAGCELQL</sequence>
<proteinExistence type="predicted"/>
<evidence type="ECO:0000313" key="2">
    <source>
        <dbReference type="WBParaSite" id="TMUE_3000014108.1"/>
    </source>
</evidence>
<name>A0A5S6R3V3_TRIMR</name>
<evidence type="ECO:0000313" key="1">
    <source>
        <dbReference type="Proteomes" id="UP000046395"/>
    </source>
</evidence>
<keyword evidence="1" id="KW-1185">Reference proteome</keyword>
<dbReference type="AlphaFoldDB" id="A0A5S6R3V3"/>
<accession>A0A5S6R3V3</accession>
<organism evidence="1 2">
    <name type="scientific">Trichuris muris</name>
    <name type="common">Mouse whipworm</name>
    <dbReference type="NCBI Taxonomy" id="70415"/>
    <lineage>
        <taxon>Eukaryota</taxon>
        <taxon>Metazoa</taxon>
        <taxon>Ecdysozoa</taxon>
        <taxon>Nematoda</taxon>
        <taxon>Enoplea</taxon>
        <taxon>Dorylaimia</taxon>
        <taxon>Trichinellida</taxon>
        <taxon>Trichuridae</taxon>
        <taxon>Trichuris</taxon>
    </lineage>
</organism>
<dbReference type="WBParaSite" id="TMUE_3000014108.1">
    <property type="protein sequence ID" value="TMUE_3000014108.1"/>
    <property type="gene ID" value="WBGene00302128"/>
</dbReference>
<dbReference type="Proteomes" id="UP000046395">
    <property type="component" value="Unassembled WGS sequence"/>
</dbReference>
<reference evidence="2" key="1">
    <citation type="submission" date="2019-12" db="UniProtKB">
        <authorList>
            <consortium name="WormBaseParasite"/>
        </authorList>
    </citation>
    <scope>IDENTIFICATION</scope>
</reference>